<protein>
    <submittedName>
        <fullName evidence="2">Carboxypeptidase-like regulatory domain-containing protein</fullName>
    </submittedName>
</protein>
<dbReference type="Pfam" id="PF13715">
    <property type="entry name" value="CarbopepD_reg_2"/>
    <property type="match status" value="1"/>
</dbReference>
<feature type="signal peptide" evidence="1">
    <location>
        <begin position="1"/>
        <end position="19"/>
    </location>
</feature>
<reference evidence="2 3" key="1">
    <citation type="submission" date="2021-12" db="EMBL/GenBank/DDBJ databases">
        <title>Mucilaginibacter roseus genome.</title>
        <authorList>
            <person name="Ferreira J.R."/>
            <person name="Newman J.D."/>
        </authorList>
    </citation>
    <scope>NUCLEOTIDE SEQUENCE [LARGE SCALE GENOMIC DNA]</scope>
    <source>
        <strain evidence="2 3">LMG 28454</strain>
    </source>
</reference>
<dbReference type="SUPFAM" id="SSF49464">
    <property type="entry name" value="Carboxypeptidase regulatory domain-like"/>
    <property type="match status" value="1"/>
</dbReference>
<organism evidence="2 3">
    <name type="scientific">Mucilaginibacter roseus</name>
    <dbReference type="NCBI Taxonomy" id="1528868"/>
    <lineage>
        <taxon>Bacteria</taxon>
        <taxon>Pseudomonadati</taxon>
        <taxon>Bacteroidota</taxon>
        <taxon>Sphingobacteriia</taxon>
        <taxon>Sphingobacteriales</taxon>
        <taxon>Sphingobacteriaceae</taxon>
        <taxon>Mucilaginibacter</taxon>
    </lineage>
</organism>
<evidence type="ECO:0000313" key="3">
    <source>
        <dbReference type="Proteomes" id="UP001199919"/>
    </source>
</evidence>
<dbReference type="Gene3D" id="2.60.40.1120">
    <property type="entry name" value="Carboxypeptidase-like, regulatory domain"/>
    <property type="match status" value="1"/>
</dbReference>
<dbReference type="EMBL" id="JAJPWV010000001">
    <property type="protein sequence ID" value="MCD8739397.1"/>
    <property type="molecule type" value="Genomic_DNA"/>
</dbReference>
<keyword evidence="3" id="KW-1185">Reference proteome</keyword>
<sequence>MKRYLLSLCLLLSSIVASAQFTITGKVINMADKKPVESATVFINNTSYGTKTDAQGNFVVYNVQAGQYDLIISVVGFKTQKTSVSVTSNITLTPIAISERKFELNEVRITKLRRVDNRYLEMFKREILGSSKFGLNCRITNPKVIELSYEKATAKLTGYTSDFMQIENRLLGYNVKYLVEDFERDENGGTINYVGYVLFEEMKGTEEQQRQWYANRLEAYNGSSQHFFRSLLGNSINMAGDPGFFVMTMTRTLNPRRPPDSLIRAGIRYYNDKRSGSARDSINYWIRMLKIPRYIQVMDTTRLTAADIVQLTDQRGLYALKISDKNYLKNWKYIKIPGMSEKYEYSCDTCAYTNSLYVTYIKRVPAQIVFKNEIGVFSSESNFTPTAEMQKMATTLTMNEKTFFDRNGMIANPFSLRVEGFWARQRIGDLLPVDYLPNTGFGGSQANSGK</sequence>
<proteinExistence type="predicted"/>
<evidence type="ECO:0000313" key="2">
    <source>
        <dbReference type="EMBL" id="MCD8739397.1"/>
    </source>
</evidence>
<name>A0ABS8U0L9_9SPHI</name>
<feature type="chain" id="PRO_5046269526" evidence="1">
    <location>
        <begin position="20"/>
        <end position="450"/>
    </location>
</feature>
<comment type="caution">
    <text evidence="2">The sequence shown here is derived from an EMBL/GenBank/DDBJ whole genome shotgun (WGS) entry which is preliminary data.</text>
</comment>
<keyword evidence="1" id="KW-0732">Signal</keyword>
<gene>
    <name evidence="2" type="ORF">LT679_02180</name>
</gene>
<dbReference type="InterPro" id="IPR008969">
    <property type="entry name" value="CarboxyPept-like_regulatory"/>
</dbReference>
<dbReference type="Proteomes" id="UP001199919">
    <property type="component" value="Unassembled WGS sequence"/>
</dbReference>
<accession>A0ABS8U0L9</accession>
<evidence type="ECO:0000256" key="1">
    <source>
        <dbReference type="SAM" id="SignalP"/>
    </source>
</evidence>
<dbReference type="RefSeq" id="WP_232175275.1">
    <property type="nucleotide sequence ID" value="NZ_JAJPWV010000001.1"/>
</dbReference>